<dbReference type="InterPro" id="IPR001647">
    <property type="entry name" value="HTH_TetR"/>
</dbReference>
<dbReference type="PROSITE" id="PS50977">
    <property type="entry name" value="HTH_TETR_2"/>
    <property type="match status" value="1"/>
</dbReference>
<reference evidence="4 5" key="1">
    <citation type="submission" date="2019-08" db="EMBL/GenBank/DDBJ databases">
        <title>Lentzea from Indian Himalayas.</title>
        <authorList>
            <person name="Mandal S."/>
            <person name="Mallick Gupta A."/>
            <person name="Maiti P.K."/>
            <person name="Sarkar J."/>
            <person name="Mandal S."/>
        </authorList>
    </citation>
    <scope>NUCLEOTIDE SEQUENCE [LARGE SCALE GENOMIC DNA]</scope>
    <source>
        <strain evidence="4 5">PSKA42</strain>
    </source>
</reference>
<dbReference type="InterPro" id="IPR050109">
    <property type="entry name" value="HTH-type_TetR-like_transc_reg"/>
</dbReference>
<evidence type="ECO:0000313" key="5">
    <source>
        <dbReference type="Proteomes" id="UP001515943"/>
    </source>
</evidence>
<keyword evidence="5" id="KW-1185">Reference proteome</keyword>
<evidence type="ECO:0000256" key="2">
    <source>
        <dbReference type="PROSITE-ProRule" id="PRU00335"/>
    </source>
</evidence>
<dbReference type="RefSeq" id="WP_167975240.1">
    <property type="nucleotide sequence ID" value="NZ_VSRL01000058.1"/>
</dbReference>
<dbReference type="EMBL" id="VSRL01000058">
    <property type="protein sequence ID" value="NKE58575.1"/>
    <property type="molecule type" value="Genomic_DNA"/>
</dbReference>
<dbReference type="Proteomes" id="UP001515943">
    <property type="component" value="Unassembled WGS sequence"/>
</dbReference>
<organism evidence="4 5">
    <name type="scientific">Lentzea indica</name>
    <dbReference type="NCBI Taxonomy" id="2604800"/>
    <lineage>
        <taxon>Bacteria</taxon>
        <taxon>Bacillati</taxon>
        <taxon>Actinomycetota</taxon>
        <taxon>Actinomycetes</taxon>
        <taxon>Pseudonocardiales</taxon>
        <taxon>Pseudonocardiaceae</taxon>
        <taxon>Lentzea</taxon>
    </lineage>
</organism>
<accession>A0ABX1FI42</accession>
<dbReference type="PANTHER" id="PTHR30055">
    <property type="entry name" value="HTH-TYPE TRANSCRIPTIONAL REGULATOR RUTR"/>
    <property type="match status" value="1"/>
</dbReference>
<feature type="domain" description="HTH tetR-type" evidence="3">
    <location>
        <begin position="3"/>
        <end position="63"/>
    </location>
</feature>
<name>A0ABX1FI42_9PSEU</name>
<sequence>MTDDTRARIIAAAERLFATGGEEATSTRAITREAGVNVAAVHYHFGGRGELLKTVLDRQIGPLNEQRLRLLDQAVERHGDPVPVEALLAAFLRPDLELIDRLRASEVQVARFLGRAYTQPSPAVARFMDSQFEPIAGRLFPLLERALPHVEPAELRIRLNLVVAVVTTLFATATPAGEPHQLGSDDVETQLARLVTFLAPGLAAPSP</sequence>
<dbReference type="SUPFAM" id="SSF48498">
    <property type="entry name" value="Tetracyclin repressor-like, C-terminal domain"/>
    <property type="match status" value="1"/>
</dbReference>
<feature type="DNA-binding region" description="H-T-H motif" evidence="2">
    <location>
        <begin position="26"/>
        <end position="45"/>
    </location>
</feature>
<proteinExistence type="predicted"/>
<gene>
    <name evidence="4" type="ORF">FXN61_17815</name>
</gene>
<dbReference type="SUPFAM" id="SSF46689">
    <property type="entry name" value="Homeodomain-like"/>
    <property type="match status" value="1"/>
</dbReference>
<dbReference type="PANTHER" id="PTHR30055:SF235">
    <property type="entry name" value="TRANSCRIPTIONAL REGULATORY PROTEIN"/>
    <property type="match status" value="1"/>
</dbReference>
<dbReference type="Gene3D" id="1.10.357.10">
    <property type="entry name" value="Tetracycline Repressor, domain 2"/>
    <property type="match status" value="1"/>
</dbReference>
<dbReference type="InterPro" id="IPR009057">
    <property type="entry name" value="Homeodomain-like_sf"/>
</dbReference>
<keyword evidence="1 2" id="KW-0238">DNA-binding</keyword>
<dbReference type="Pfam" id="PF17939">
    <property type="entry name" value="TetR_C_30"/>
    <property type="match status" value="1"/>
</dbReference>
<protein>
    <submittedName>
        <fullName evidence="4">TetR/AcrR family transcriptional regulator</fullName>
    </submittedName>
</protein>
<dbReference type="InterPro" id="IPR041586">
    <property type="entry name" value="PsrA_TetR_C"/>
</dbReference>
<evidence type="ECO:0000256" key="1">
    <source>
        <dbReference type="ARBA" id="ARBA00023125"/>
    </source>
</evidence>
<evidence type="ECO:0000313" key="4">
    <source>
        <dbReference type="EMBL" id="NKE58575.1"/>
    </source>
</evidence>
<dbReference type="PRINTS" id="PR00455">
    <property type="entry name" value="HTHTETR"/>
</dbReference>
<dbReference type="Pfam" id="PF00440">
    <property type="entry name" value="TetR_N"/>
    <property type="match status" value="1"/>
</dbReference>
<evidence type="ECO:0000259" key="3">
    <source>
        <dbReference type="PROSITE" id="PS50977"/>
    </source>
</evidence>
<comment type="caution">
    <text evidence="4">The sequence shown here is derived from an EMBL/GenBank/DDBJ whole genome shotgun (WGS) entry which is preliminary data.</text>
</comment>
<dbReference type="InterPro" id="IPR036271">
    <property type="entry name" value="Tet_transcr_reg_TetR-rel_C_sf"/>
</dbReference>